<evidence type="ECO:0000256" key="1">
    <source>
        <dbReference type="SAM" id="Phobius"/>
    </source>
</evidence>
<proteinExistence type="predicted"/>
<keyword evidence="1" id="KW-0812">Transmembrane</keyword>
<feature type="transmembrane region" description="Helical" evidence="1">
    <location>
        <begin position="21"/>
        <end position="48"/>
    </location>
</feature>
<dbReference type="OrthoDB" id="10333376at2759"/>
<keyword evidence="1" id="KW-0472">Membrane</keyword>
<protein>
    <submittedName>
        <fullName evidence="2">Uncharacterized protein</fullName>
    </submittedName>
</protein>
<feature type="transmembrane region" description="Helical" evidence="1">
    <location>
        <begin position="82"/>
        <end position="101"/>
    </location>
</feature>
<sequence>MEQKAQRLLNSRDRSCFSTVTILDGIALAQIGSWSLCMWTSAVVLLLLENNDDAVISFEDLARDYESVEVVEILNGKAQSSLLILALAGLLWWICMVSWKLQCKSRK</sequence>
<comment type="caution">
    <text evidence="2">The sequence shown here is derived from an EMBL/GenBank/DDBJ whole genome shotgun (WGS) entry which is preliminary data.</text>
</comment>
<dbReference type="AlphaFoldDB" id="F9GBZ0"/>
<accession>F9GBZ0</accession>
<keyword evidence="1" id="KW-1133">Transmembrane helix</keyword>
<evidence type="ECO:0000313" key="2">
    <source>
        <dbReference type="EMBL" id="EGU73317.1"/>
    </source>
</evidence>
<reference evidence="2" key="1">
    <citation type="journal article" date="2012" name="Mol. Plant Microbe Interact.">
        <title>A highly conserved effector in Fusarium oxysporum is required for full virulence on Arabidopsis.</title>
        <authorList>
            <person name="Thatcher L.F."/>
            <person name="Gardiner D.M."/>
            <person name="Kazan K."/>
            <person name="Manners J."/>
        </authorList>
    </citation>
    <scope>NUCLEOTIDE SEQUENCE [LARGE SCALE GENOMIC DNA]</scope>
    <source>
        <strain evidence="2">Fo5176</strain>
    </source>
</reference>
<organism evidence="2">
    <name type="scientific">Fusarium oxysporum (strain Fo5176)</name>
    <name type="common">Fusarium vascular wilt</name>
    <dbReference type="NCBI Taxonomy" id="660025"/>
    <lineage>
        <taxon>Eukaryota</taxon>
        <taxon>Fungi</taxon>
        <taxon>Dikarya</taxon>
        <taxon>Ascomycota</taxon>
        <taxon>Pezizomycotina</taxon>
        <taxon>Sordariomycetes</taxon>
        <taxon>Hypocreomycetidae</taxon>
        <taxon>Hypocreales</taxon>
        <taxon>Nectriaceae</taxon>
        <taxon>Fusarium</taxon>
        <taxon>Fusarium oxysporum species complex</taxon>
    </lineage>
</organism>
<name>F9GBZ0_FUSOF</name>
<dbReference type="EMBL" id="AFQF01004717">
    <property type="protein sequence ID" value="EGU73317.1"/>
    <property type="molecule type" value="Genomic_DNA"/>
</dbReference>
<gene>
    <name evidence="2" type="ORF">FOXB_16173</name>
</gene>